<gene>
    <name evidence="1" type="ORF">BaRGS_00023516</name>
</gene>
<evidence type="ECO:0000313" key="1">
    <source>
        <dbReference type="EMBL" id="KAK7485265.1"/>
    </source>
</evidence>
<evidence type="ECO:0000313" key="2">
    <source>
        <dbReference type="Proteomes" id="UP001519460"/>
    </source>
</evidence>
<protein>
    <submittedName>
        <fullName evidence="1">Uncharacterized protein</fullName>
    </submittedName>
</protein>
<proteinExistence type="predicted"/>
<name>A0ABD0KDS3_9CAEN</name>
<organism evidence="1 2">
    <name type="scientific">Batillaria attramentaria</name>
    <dbReference type="NCBI Taxonomy" id="370345"/>
    <lineage>
        <taxon>Eukaryota</taxon>
        <taxon>Metazoa</taxon>
        <taxon>Spiralia</taxon>
        <taxon>Lophotrochozoa</taxon>
        <taxon>Mollusca</taxon>
        <taxon>Gastropoda</taxon>
        <taxon>Caenogastropoda</taxon>
        <taxon>Sorbeoconcha</taxon>
        <taxon>Cerithioidea</taxon>
        <taxon>Batillariidae</taxon>
        <taxon>Batillaria</taxon>
    </lineage>
</organism>
<dbReference type="AlphaFoldDB" id="A0ABD0KDS3"/>
<sequence>MGTVAGRLLGTWCNRHARLQWDCSRVVLSHKLRVNQQQREILLPKLMLLFAVSTACWISMQALCESGRDIGQETRERPGTWTGRWP</sequence>
<keyword evidence="2" id="KW-1185">Reference proteome</keyword>
<reference evidence="1 2" key="1">
    <citation type="journal article" date="2023" name="Sci. Data">
        <title>Genome assembly of the Korean intertidal mud-creeper Batillaria attramentaria.</title>
        <authorList>
            <person name="Patra A.K."/>
            <person name="Ho P.T."/>
            <person name="Jun S."/>
            <person name="Lee S.J."/>
            <person name="Kim Y."/>
            <person name="Won Y.J."/>
        </authorList>
    </citation>
    <scope>NUCLEOTIDE SEQUENCE [LARGE SCALE GENOMIC DNA]</scope>
    <source>
        <strain evidence="1">Wonlab-2016</strain>
    </source>
</reference>
<dbReference type="Proteomes" id="UP001519460">
    <property type="component" value="Unassembled WGS sequence"/>
</dbReference>
<comment type="caution">
    <text evidence="1">The sequence shown here is derived from an EMBL/GenBank/DDBJ whole genome shotgun (WGS) entry which is preliminary data.</text>
</comment>
<dbReference type="EMBL" id="JACVVK020000197">
    <property type="protein sequence ID" value="KAK7485265.1"/>
    <property type="molecule type" value="Genomic_DNA"/>
</dbReference>
<accession>A0ABD0KDS3</accession>